<dbReference type="AlphaFoldDB" id="A0A540KB47"/>
<organism evidence="1 2">
    <name type="scientific">Malus baccata</name>
    <name type="common">Siberian crab apple</name>
    <name type="synonym">Pyrus baccata</name>
    <dbReference type="NCBI Taxonomy" id="106549"/>
    <lineage>
        <taxon>Eukaryota</taxon>
        <taxon>Viridiplantae</taxon>
        <taxon>Streptophyta</taxon>
        <taxon>Embryophyta</taxon>
        <taxon>Tracheophyta</taxon>
        <taxon>Spermatophyta</taxon>
        <taxon>Magnoliopsida</taxon>
        <taxon>eudicotyledons</taxon>
        <taxon>Gunneridae</taxon>
        <taxon>Pentapetalae</taxon>
        <taxon>rosids</taxon>
        <taxon>fabids</taxon>
        <taxon>Rosales</taxon>
        <taxon>Rosaceae</taxon>
        <taxon>Amygdaloideae</taxon>
        <taxon>Maleae</taxon>
        <taxon>Malus</taxon>
    </lineage>
</organism>
<sequence>MTHLIRSWRAMTSTPSPTTTPTTVATAPAEMDHGDIFLGDEKCQVMGEWGFVILAVKGPGYGFDAGSHWLEECAGIVQVSNVNACTSPQFLRNTSPHFFCTITLKAFPHRASTAIRPVDL</sequence>
<reference evidence="1 2" key="1">
    <citation type="journal article" date="2019" name="G3 (Bethesda)">
        <title>Sequencing of a Wild Apple (Malus baccata) Genome Unravels the Differences Between Cultivated and Wild Apple Species Regarding Disease Resistance and Cold Tolerance.</title>
        <authorList>
            <person name="Chen X."/>
        </authorList>
    </citation>
    <scope>NUCLEOTIDE SEQUENCE [LARGE SCALE GENOMIC DNA]</scope>
    <source>
        <strain evidence="2">cv. Shandingzi</strain>
        <tissue evidence="1">Leaves</tissue>
    </source>
</reference>
<protein>
    <submittedName>
        <fullName evidence="1">Uncharacterized protein</fullName>
    </submittedName>
</protein>
<dbReference type="EMBL" id="VIEB01001553">
    <property type="protein sequence ID" value="TQD71433.1"/>
    <property type="molecule type" value="Genomic_DNA"/>
</dbReference>
<comment type="caution">
    <text evidence="1">The sequence shown here is derived from an EMBL/GenBank/DDBJ whole genome shotgun (WGS) entry which is preliminary data.</text>
</comment>
<proteinExistence type="predicted"/>
<dbReference type="Proteomes" id="UP000315295">
    <property type="component" value="Unassembled WGS sequence"/>
</dbReference>
<evidence type="ECO:0000313" key="2">
    <source>
        <dbReference type="Proteomes" id="UP000315295"/>
    </source>
</evidence>
<keyword evidence="2" id="KW-1185">Reference proteome</keyword>
<evidence type="ECO:0000313" key="1">
    <source>
        <dbReference type="EMBL" id="TQD71433.1"/>
    </source>
</evidence>
<accession>A0A540KB47</accession>
<gene>
    <name evidence="1" type="ORF">C1H46_043030</name>
</gene>
<name>A0A540KB47_MALBA</name>